<protein>
    <submittedName>
        <fullName evidence="3">Uncharacterized protein</fullName>
    </submittedName>
</protein>
<gene>
    <name evidence="3" type="ORF">Slin15195_G038440</name>
</gene>
<reference evidence="3" key="1">
    <citation type="submission" date="2022-06" db="EMBL/GenBank/DDBJ databases">
        <title>Complete genome sequences of two strains of the flax pathogen Septoria linicola.</title>
        <authorList>
            <person name="Lapalu N."/>
            <person name="Simon A."/>
            <person name="Demenou B."/>
            <person name="Paumier D."/>
            <person name="Guillot M.-P."/>
            <person name="Gout L."/>
            <person name="Valade R."/>
        </authorList>
    </citation>
    <scope>NUCLEOTIDE SEQUENCE</scope>
    <source>
        <strain evidence="3">SE15195</strain>
    </source>
</reference>
<evidence type="ECO:0000256" key="2">
    <source>
        <dbReference type="SAM" id="Phobius"/>
    </source>
</evidence>
<accession>A0A9Q9AK63</accession>
<keyword evidence="2" id="KW-0472">Membrane</keyword>
<dbReference type="EMBL" id="CP099420">
    <property type="protein sequence ID" value="USW50525.1"/>
    <property type="molecule type" value="Genomic_DNA"/>
</dbReference>
<evidence type="ECO:0000313" key="3">
    <source>
        <dbReference type="EMBL" id="USW50525.1"/>
    </source>
</evidence>
<feature type="region of interest" description="Disordered" evidence="1">
    <location>
        <begin position="1"/>
        <end position="23"/>
    </location>
</feature>
<feature type="transmembrane region" description="Helical" evidence="2">
    <location>
        <begin position="36"/>
        <end position="58"/>
    </location>
</feature>
<dbReference type="AlphaFoldDB" id="A0A9Q9AK63"/>
<keyword evidence="4" id="KW-1185">Reference proteome</keyword>
<keyword evidence="2" id="KW-1133">Transmembrane helix</keyword>
<evidence type="ECO:0000313" key="4">
    <source>
        <dbReference type="Proteomes" id="UP001056384"/>
    </source>
</evidence>
<feature type="transmembrane region" description="Helical" evidence="2">
    <location>
        <begin position="78"/>
        <end position="101"/>
    </location>
</feature>
<name>A0A9Q9AK63_9PEZI</name>
<sequence length="111" mass="12389">MAKKLKPQTIRPASQDQGDVTVTIPSGTRSKNIAILFVRGAMMRIPLLLAGCLVLWFLKEYGIVPPAAELGPGEKRPFIEFSVMQVFAVNIFSEACVKVWMRLLQEKEKKA</sequence>
<keyword evidence="2" id="KW-0812">Transmembrane</keyword>
<feature type="compositionally biased region" description="Polar residues" evidence="1">
    <location>
        <begin position="11"/>
        <end position="23"/>
    </location>
</feature>
<organism evidence="3 4">
    <name type="scientific">Septoria linicola</name>
    <dbReference type="NCBI Taxonomy" id="215465"/>
    <lineage>
        <taxon>Eukaryota</taxon>
        <taxon>Fungi</taxon>
        <taxon>Dikarya</taxon>
        <taxon>Ascomycota</taxon>
        <taxon>Pezizomycotina</taxon>
        <taxon>Dothideomycetes</taxon>
        <taxon>Dothideomycetidae</taxon>
        <taxon>Mycosphaerellales</taxon>
        <taxon>Mycosphaerellaceae</taxon>
        <taxon>Septoria</taxon>
    </lineage>
</organism>
<dbReference type="Proteomes" id="UP001056384">
    <property type="component" value="Chromosome 3"/>
</dbReference>
<evidence type="ECO:0000256" key="1">
    <source>
        <dbReference type="SAM" id="MobiDB-lite"/>
    </source>
</evidence>
<proteinExistence type="predicted"/>